<dbReference type="GO" id="GO:0006355">
    <property type="term" value="P:regulation of DNA-templated transcription"/>
    <property type="evidence" value="ECO:0007669"/>
    <property type="project" value="InterPro"/>
</dbReference>
<dbReference type="GO" id="GO:0000155">
    <property type="term" value="F:phosphorelay sensor kinase activity"/>
    <property type="evidence" value="ECO:0007669"/>
    <property type="project" value="InterPro"/>
</dbReference>
<dbReference type="Pfam" id="PF00989">
    <property type="entry name" value="PAS"/>
    <property type="match status" value="1"/>
</dbReference>
<dbReference type="SMART" id="SM00387">
    <property type="entry name" value="HATPase_c"/>
    <property type="match status" value="1"/>
</dbReference>
<evidence type="ECO:0000313" key="13">
    <source>
        <dbReference type="EMBL" id="MBA1138667.1"/>
    </source>
</evidence>
<dbReference type="InterPro" id="IPR003594">
    <property type="entry name" value="HATPase_dom"/>
</dbReference>
<keyword evidence="6" id="KW-0418">Kinase</keyword>
<dbReference type="EC" id="2.7.13.3" evidence="2"/>
<dbReference type="PRINTS" id="PR00344">
    <property type="entry name" value="BCTRLSENSOR"/>
</dbReference>
<dbReference type="InterPro" id="IPR013767">
    <property type="entry name" value="PAS_fold"/>
</dbReference>
<keyword evidence="9" id="KW-0812">Transmembrane</keyword>
<keyword evidence="9" id="KW-1133">Transmembrane helix</keyword>
<dbReference type="EMBL" id="JACDTY010000001">
    <property type="protein sequence ID" value="MBA1138667.1"/>
    <property type="molecule type" value="Genomic_DNA"/>
</dbReference>
<evidence type="ECO:0000256" key="3">
    <source>
        <dbReference type="ARBA" id="ARBA00022553"/>
    </source>
</evidence>
<evidence type="ECO:0000259" key="10">
    <source>
        <dbReference type="PROSITE" id="PS50109"/>
    </source>
</evidence>
<feature type="transmembrane region" description="Helical" evidence="9">
    <location>
        <begin position="40"/>
        <end position="56"/>
    </location>
</feature>
<keyword evidence="3" id="KW-0597">Phosphoprotein</keyword>
<dbReference type="Pfam" id="PF13426">
    <property type="entry name" value="PAS_9"/>
    <property type="match status" value="1"/>
</dbReference>
<evidence type="ECO:0000256" key="2">
    <source>
        <dbReference type="ARBA" id="ARBA00012438"/>
    </source>
</evidence>
<dbReference type="SMART" id="SM00086">
    <property type="entry name" value="PAC"/>
    <property type="match status" value="2"/>
</dbReference>
<dbReference type="PANTHER" id="PTHR43065">
    <property type="entry name" value="SENSOR HISTIDINE KINASE"/>
    <property type="match status" value="1"/>
</dbReference>
<dbReference type="InterPro" id="IPR000014">
    <property type="entry name" value="PAS"/>
</dbReference>
<dbReference type="Gene3D" id="1.10.287.130">
    <property type="match status" value="1"/>
</dbReference>
<keyword evidence="5" id="KW-0547">Nucleotide-binding</keyword>
<feature type="domain" description="PAS" evidence="11">
    <location>
        <begin position="118"/>
        <end position="170"/>
    </location>
</feature>
<dbReference type="InterPro" id="IPR000700">
    <property type="entry name" value="PAS-assoc_C"/>
</dbReference>
<keyword evidence="8" id="KW-0902">Two-component regulatory system</keyword>
<dbReference type="Gene3D" id="3.30.565.10">
    <property type="entry name" value="Histidine kinase-like ATPase, C-terminal domain"/>
    <property type="match status" value="1"/>
</dbReference>
<reference evidence="13 14" key="1">
    <citation type="submission" date="2020-07" db="EMBL/GenBank/DDBJ databases">
        <title>Definition of the novel symbiovar canariense within Mesorhizobium novociceri, a new species of genus Mesorhizobium nodulating Cicer canariense in the Caldera de Taburiente National Park (La Palma, Canary Islands).</title>
        <authorList>
            <person name="Leon-Barrios M."/>
            <person name="Perez-Yepez J."/>
            <person name="Flores-Felix J.D."/>
            <person name="Ramirez-Baena M.H."/>
            <person name="Pulido-Suarez L."/>
            <person name="Igual J.M."/>
            <person name="Velazquez E."/>
            <person name="Peix A."/>
        </authorList>
    </citation>
    <scope>NUCLEOTIDE SEQUENCE [LARGE SCALE GENOMIC DNA]</scope>
    <source>
        <strain evidence="13 14">CCANP35</strain>
    </source>
</reference>
<evidence type="ECO:0000256" key="4">
    <source>
        <dbReference type="ARBA" id="ARBA00022679"/>
    </source>
</evidence>
<keyword evidence="4" id="KW-0808">Transferase</keyword>
<evidence type="ECO:0000256" key="6">
    <source>
        <dbReference type="ARBA" id="ARBA00022777"/>
    </source>
</evidence>
<dbReference type="PANTHER" id="PTHR43065:SF10">
    <property type="entry name" value="PEROXIDE STRESS-ACTIVATED HISTIDINE KINASE MAK3"/>
    <property type="match status" value="1"/>
</dbReference>
<feature type="transmembrane region" description="Helical" evidence="9">
    <location>
        <begin position="18"/>
        <end position="34"/>
    </location>
</feature>
<evidence type="ECO:0000259" key="12">
    <source>
        <dbReference type="PROSITE" id="PS50113"/>
    </source>
</evidence>
<dbReference type="SUPFAM" id="SSF55785">
    <property type="entry name" value="PYP-like sensor domain (PAS domain)"/>
    <property type="match status" value="2"/>
</dbReference>
<accession>A0A838AYB3</accession>
<keyword evidence="14" id="KW-1185">Reference proteome</keyword>
<feature type="transmembrane region" description="Helical" evidence="9">
    <location>
        <begin position="63"/>
        <end position="80"/>
    </location>
</feature>
<dbReference type="PROSITE" id="PS50109">
    <property type="entry name" value="HIS_KIN"/>
    <property type="match status" value="1"/>
</dbReference>
<dbReference type="PROSITE" id="PS50112">
    <property type="entry name" value="PAS"/>
    <property type="match status" value="1"/>
</dbReference>
<comment type="catalytic activity">
    <reaction evidence="1">
        <text>ATP + protein L-histidine = ADP + protein N-phospho-L-histidine.</text>
        <dbReference type="EC" id="2.7.13.3"/>
    </reaction>
</comment>
<keyword evidence="7" id="KW-0067">ATP-binding</keyword>
<dbReference type="InterPro" id="IPR035965">
    <property type="entry name" value="PAS-like_dom_sf"/>
</dbReference>
<dbReference type="InterPro" id="IPR004358">
    <property type="entry name" value="Sig_transdc_His_kin-like_C"/>
</dbReference>
<dbReference type="InterPro" id="IPR036097">
    <property type="entry name" value="HisK_dim/P_sf"/>
</dbReference>
<dbReference type="CDD" id="cd00130">
    <property type="entry name" value="PAS"/>
    <property type="match status" value="2"/>
</dbReference>
<dbReference type="NCBIfam" id="TIGR00229">
    <property type="entry name" value="sensory_box"/>
    <property type="match status" value="1"/>
</dbReference>
<dbReference type="Pfam" id="PF00512">
    <property type="entry name" value="HisKA"/>
    <property type="match status" value="1"/>
</dbReference>
<evidence type="ECO:0000256" key="7">
    <source>
        <dbReference type="ARBA" id="ARBA00022840"/>
    </source>
</evidence>
<proteinExistence type="predicted"/>
<evidence type="ECO:0000256" key="5">
    <source>
        <dbReference type="ARBA" id="ARBA00022741"/>
    </source>
</evidence>
<comment type="caution">
    <text evidence="13">The sequence shown here is derived from an EMBL/GenBank/DDBJ whole genome shotgun (WGS) entry which is preliminary data.</text>
</comment>
<evidence type="ECO:0000256" key="8">
    <source>
        <dbReference type="ARBA" id="ARBA00023012"/>
    </source>
</evidence>
<dbReference type="InterPro" id="IPR003661">
    <property type="entry name" value="HisK_dim/P_dom"/>
</dbReference>
<dbReference type="InterPro" id="IPR001610">
    <property type="entry name" value="PAC"/>
</dbReference>
<gene>
    <name evidence="13" type="ORF">H0241_00150</name>
</gene>
<evidence type="ECO:0000313" key="14">
    <source>
        <dbReference type="Proteomes" id="UP000558284"/>
    </source>
</evidence>
<dbReference type="SUPFAM" id="SSF55874">
    <property type="entry name" value="ATPase domain of HSP90 chaperone/DNA topoisomerase II/histidine kinase"/>
    <property type="match status" value="1"/>
</dbReference>
<dbReference type="SUPFAM" id="SSF47384">
    <property type="entry name" value="Homodimeric domain of signal transducing histidine kinase"/>
    <property type="match status" value="1"/>
</dbReference>
<dbReference type="SMART" id="SM00091">
    <property type="entry name" value="PAS"/>
    <property type="match status" value="2"/>
</dbReference>
<dbReference type="PROSITE" id="PS50113">
    <property type="entry name" value="PAC"/>
    <property type="match status" value="1"/>
</dbReference>
<evidence type="ECO:0000259" key="11">
    <source>
        <dbReference type="PROSITE" id="PS50112"/>
    </source>
</evidence>
<dbReference type="Proteomes" id="UP000558284">
    <property type="component" value="Unassembled WGS sequence"/>
</dbReference>
<dbReference type="CDD" id="cd00082">
    <property type="entry name" value="HisKA"/>
    <property type="match status" value="1"/>
</dbReference>
<dbReference type="InterPro" id="IPR036890">
    <property type="entry name" value="HATPase_C_sf"/>
</dbReference>
<organism evidence="13 14">
    <name type="scientific">Mesorhizobium neociceri</name>
    <dbReference type="NCBI Taxonomy" id="1307853"/>
    <lineage>
        <taxon>Bacteria</taxon>
        <taxon>Pseudomonadati</taxon>
        <taxon>Pseudomonadota</taxon>
        <taxon>Alphaproteobacteria</taxon>
        <taxon>Hyphomicrobiales</taxon>
        <taxon>Phyllobacteriaceae</taxon>
        <taxon>Mesorhizobium</taxon>
    </lineage>
</organism>
<feature type="domain" description="PAC" evidence="12">
    <location>
        <begin position="188"/>
        <end position="240"/>
    </location>
</feature>
<evidence type="ECO:0000256" key="1">
    <source>
        <dbReference type="ARBA" id="ARBA00000085"/>
    </source>
</evidence>
<sequence length="648" mass="70707">MRVAPVARPAAPYRRRKRLILWAAGITAFAIFGYDLWSPLQGAVAVLYIIVVLLVAQIGTYRGVLLTGLGCGILALIAFATDHFGDPLDSAYVRFGVSLVAIFAATLLSLRDRSARTTLAEQARILELSHDTVIIRDANDRIVYWNDGAHRLYGWAGEEAVGKHCGELLHCEFPADQVDSALEQHGHWAGELMRDRKDGTRIVLASRWLLRRDPEGNAIGLIESSADVTEKKRADAERRRSEQRYKTIFNSAGFAIWEADWTELHGHIRKRVPSGLDLAGWLANHPEVLRESRAPVYVRDVNTAAVELFDATDREALLGNSILAWMPAGSEVEFASVLAGLAGGADMVEREVRYLTLSGRPIDVLLRMRLLAGGEPWSRVLAMGLDVTERNEARSKLEQASAELAHAARVSTLGQLAASIAHEVNQPLSAIITYGKSAKRWLAKSEPDVAEVANCLDQIVSNGSRAADVITRMRALARNGQVQVETLHLCRLINESIALVEREVRQHQIAVRFSSGGEDVLVTGDRVQIQQVLVNLAINAIQAMCDVQGRLRELHISVEAEADVMMCVSVCDCGNGISGDPARIFEPFFTTKREGMGMGLSISRSIIEAQGGRIGAANNSDHGATISFTLPVAAADQPIRKGAMDTSV</sequence>
<name>A0A838AYB3_9HYPH</name>
<evidence type="ECO:0000256" key="9">
    <source>
        <dbReference type="SAM" id="Phobius"/>
    </source>
</evidence>
<protein>
    <recommendedName>
        <fullName evidence="2">histidine kinase</fullName>
        <ecNumber evidence="2">2.7.13.3</ecNumber>
    </recommendedName>
</protein>
<dbReference type="AlphaFoldDB" id="A0A838AYB3"/>
<dbReference type="Gene3D" id="3.30.450.20">
    <property type="entry name" value="PAS domain"/>
    <property type="match status" value="2"/>
</dbReference>
<dbReference type="Pfam" id="PF02518">
    <property type="entry name" value="HATPase_c"/>
    <property type="match status" value="1"/>
</dbReference>
<dbReference type="GO" id="GO:0005524">
    <property type="term" value="F:ATP binding"/>
    <property type="evidence" value="ECO:0007669"/>
    <property type="project" value="UniProtKB-KW"/>
</dbReference>
<keyword evidence="9" id="KW-0472">Membrane</keyword>
<dbReference type="SMART" id="SM00388">
    <property type="entry name" value="HisKA"/>
    <property type="match status" value="1"/>
</dbReference>
<dbReference type="InterPro" id="IPR005467">
    <property type="entry name" value="His_kinase_dom"/>
</dbReference>
<feature type="transmembrane region" description="Helical" evidence="9">
    <location>
        <begin position="92"/>
        <end position="110"/>
    </location>
</feature>
<feature type="domain" description="Histidine kinase" evidence="10">
    <location>
        <begin position="419"/>
        <end position="634"/>
    </location>
</feature>